<reference evidence="1" key="2">
    <citation type="submission" date="2023-04" db="EMBL/GenBank/DDBJ databases">
        <authorList>
            <person name="Bruccoleri R.E."/>
            <person name="Oakeley E.J."/>
            <person name="Faust A.-M."/>
            <person name="Dessus-Babus S."/>
            <person name="Altorfer M."/>
            <person name="Burckhardt D."/>
            <person name="Oertli M."/>
            <person name="Naumann U."/>
            <person name="Petersen F."/>
            <person name="Wong J."/>
        </authorList>
    </citation>
    <scope>NUCLEOTIDE SEQUENCE</scope>
    <source>
        <strain evidence="1">GSM-AAB239-AS_SAM_17_03QT</strain>
        <tissue evidence="1">Leaf</tissue>
    </source>
</reference>
<organism evidence="1 2">
    <name type="scientific">Iris pallida</name>
    <name type="common">Sweet iris</name>
    <dbReference type="NCBI Taxonomy" id="29817"/>
    <lineage>
        <taxon>Eukaryota</taxon>
        <taxon>Viridiplantae</taxon>
        <taxon>Streptophyta</taxon>
        <taxon>Embryophyta</taxon>
        <taxon>Tracheophyta</taxon>
        <taxon>Spermatophyta</taxon>
        <taxon>Magnoliopsida</taxon>
        <taxon>Liliopsida</taxon>
        <taxon>Asparagales</taxon>
        <taxon>Iridaceae</taxon>
        <taxon>Iridoideae</taxon>
        <taxon>Irideae</taxon>
        <taxon>Iris</taxon>
    </lineage>
</organism>
<evidence type="ECO:0000313" key="1">
    <source>
        <dbReference type="EMBL" id="KAJ6818406.1"/>
    </source>
</evidence>
<name>A0AAX6FPQ8_IRIPA</name>
<keyword evidence="2" id="KW-1185">Reference proteome</keyword>
<dbReference type="Proteomes" id="UP001140949">
    <property type="component" value="Unassembled WGS sequence"/>
</dbReference>
<evidence type="ECO:0000313" key="2">
    <source>
        <dbReference type="Proteomes" id="UP001140949"/>
    </source>
</evidence>
<accession>A0AAX6FPQ8</accession>
<reference evidence="1" key="1">
    <citation type="journal article" date="2023" name="GigaByte">
        <title>Genome assembly of the bearded iris, Iris pallida Lam.</title>
        <authorList>
            <person name="Bruccoleri R.E."/>
            <person name="Oakeley E.J."/>
            <person name="Faust A.M.E."/>
            <person name="Altorfer M."/>
            <person name="Dessus-Babus S."/>
            <person name="Burckhardt D."/>
            <person name="Oertli M."/>
            <person name="Naumann U."/>
            <person name="Petersen F."/>
            <person name="Wong J."/>
        </authorList>
    </citation>
    <scope>NUCLEOTIDE SEQUENCE</scope>
    <source>
        <strain evidence="1">GSM-AAB239-AS_SAM_17_03QT</strain>
    </source>
</reference>
<gene>
    <name evidence="1" type="ORF">M6B38_405735</name>
</gene>
<sequence>MLYKSYILIPRVQFHHSQLQDVQEVGQLLHAICRNYSTKILLKP</sequence>
<dbReference type="EMBL" id="JANAVB010027200">
    <property type="protein sequence ID" value="KAJ6818406.1"/>
    <property type="molecule type" value="Genomic_DNA"/>
</dbReference>
<comment type="caution">
    <text evidence="1">The sequence shown here is derived from an EMBL/GenBank/DDBJ whole genome shotgun (WGS) entry which is preliminary data.</text>
</comment>
<dbReference type="AlphaFoldDB" id="A0AAX6FPQ8"/>
<proteinExistence type="predicted"/>
<protein>
    <submittedName>
        <fullName evidence="1">Uncharacterized protein</fullName>
    </submittedName>
</protein>